<accession>A0ABZ2YLS0</accession>
<proteinExistence type="predicted"/>
<dbReference type="RefSeq" id="WP_341834824.1">
    <property type="nucleotide sequence ID" value="NZ_CP149822.1"/>
</dbReference>
<reference evidence="2" key="1">
    <citation type="submission" date="2024-03" db="EMBL/GenBank/DDBJ databases">
        <title>Chitinophaga horti sp. nov., isolated from garden soil.</title>
        <authorList>
            <person name="Lee D.S."/>
            <person name="Han D.M."/>
            <person name="Baek J.H."/>
            <person name="Choi D.G."/>
            <person name="Jeon J.H."/>
            <person name="Jeon C.O."/>
        </authorList>
    </citation>
    <scope>NUCLEOTIDE SEQUENCE [LARGE SCALE GENOMIC DNA]</scope>
    <source>
        <strain evidence="2">GPA1</strain>
    </source>
</reference>
<sequence>MRKGLLLLLTGFMLVNVSCNNDEQIEPLGDTLVMDETQCNNPWSQDIDRSSANFQAELDAWLEAKTGITIATPFRKSVAGKAQNCLECGCRTGNVIHIWPPNGKQQKFIAMGFKKG</sequence>
<keyword evidence="2" id="KW-1185">Reference proteome</keyword>
<dbReference type="EMBL" id="CP149822">
    <property type="protein sequence ID" value="WZN39859.1"/>
    <property type="molecule type" value="Genomic_DNA"/>
</dbReference>
<gene>
    <name evidence="1" type="ORF">WJU16_17930</name>
</gene>
<evidence type="ECO:0000313" key="1">
    <source>
        <dbReference type="EMBL" id="WZN39859.1"/>
    </source>
</evidence>
<name>A0ABZ2YLS0_9BACT</name>
<organism evidence="1 2">
    <name type="scientific">Chitinophaga pollutisoli</name>
    <dbReference type="NCBI Taxonomy" id="3133966"/>
    <lineage>
        <taxon>Bacteria</taxon>
        <taxon>Pseudomonadati</taxon>
        <taxon>Bacteroidota</taxon>
        <taxon>Chitinophagia</taxon>
        <taxon>Chitinophagales</taxon>
        <taxon>Chitinophagaceae</taxon>
        <taxon>Chitinophaga</taxon>
    </lineage>
</organism>
<protein>
    <submittedName>
        <fullName evidence="1">Uncharacterized protein</fullName>
    </submittedName>
</protein>
<dbReference type="Proteomes" id="UP001485459">
    <property type="component" value="Chromosome"/>
</dbReference>
<evidence type="ECO:0000313" key="2">
    <source>
        <dbReference type="Proteomes" id="UP001485459"/>
    </source>
</evidence>